<keyword evidence="5" id="KW-0819">tRNA processing</keyword>
<evidence type="ECO:0000256" key="7">
    <source>
        <dbReference type="ARBA" id="ARBA00022723"/>
    </source>
</evidence>
<comment type="caution">
    <text evidence="11">The sequence shown here is derived from an EMBL/GenBank/DDBJ whole genome shotgun (WGS) entry which is preliminary data.</text>
</comment>
<dbReference type="CDD" id="cd07718">
    <property type="entry name" value="RNaseZ_ELAC1_ELAC2-C-term-like_MBL-fold"/>
    <property type="match status" value="1"/>
</dbReference>
<evidence type="ECO:0000256" key="1">
    <source>
        <dbReference type="ARBA" id="ARBA00000402"/>
    </source>
</evidence>
<dbReference type="InterPro" id="IPR047151">
    <property type="entry name" value="RNZ2-like"/>
</dbReference>
<keyword evidence="12" id="KW-1185">Reference proteome</keyword>
<evidence type="ECO:0000256" key="4">
    <source>
        <dbReference type="ARBA" id="ARBA00012477"/>
    </source>
</evidence>
<dbReference type="GO" id="GO:0046872">
    <property type="term" value="F:metal ion binding"/>
    <property type="evidence" value="ECO:0007669"/>
    <property type="project" value="UniProtKB-KW"/>
</dbReference>
<keyword evidence="8" id="KW-0255">Endonuclease</keyword>
<dbReference type="GO" id="GO:1990180">
    <property type="term" value="P:mitochondrial tRNA 3'-end processing"/>
    <property type="evidence" value="ECO:0007669"/>
    <property type="project" value="TreeGrafter"/>
</dbReference>
<gene>
    <name evidence="11" type="ORF">SLEP1_g36326</name>
</gene>
<protein>
    <recommendedName>
        <fullName evidence="4">ribonuclease Z</fullName>
        <ecNumber evidence="4">3.1.26.11</ecNumber>
    </recommendedName>
</protein>
<comment type="catalytic activity">
    <reaction evidence="1">
        <text>Endonucleolytic cleavage of RNA, removing extra 3' nucleotides from tRNA precursor, generating 3' termini of tRNAs. A 3'-hydroxy group is left at the tRNA terminus and a 5'-phosphoryl group is left at the trailer molecule.</text>
        <dbReference type="EC" id="3.1.26.11"/>
    </reaction>
</comment>
<evidence type="ECO:0000256" key="10">
    <source>
        <dbReference type="ARBA" id="ARBA00022833"/>
    </source>
</evidence>
<accession>A0AAV5KRE3</accession>
<comment type="similarity">
    <text evidence="3">Belongs to the RNase Z family.</text>
</comment>
<dbReference type="GO" id="GO:0042781">
    <property type="term" value="F:3'-tRNA processing endoribonuclease activity"/>
    <property type="evidence" value="ECO:0007669"/>
    <property type="project" value="UniProtKB-EC"/>
</dbReference>
<reference evidence="11 12" key="1">
    <citation type="journal article" date="2021" name="Commun. Biol.">
        <title>The genome of Shorea leprosula (Dipterocarpaceae) highlights the ecological relevance of drought in aseasonal tropical rainforests.</title>
        <authorList>
            <person name="Ng K.K.S."/>
            <person name="Kobayashi M.J."/>
            <person name="Fawcett J.A."/>
            <person name="Hatakeyama M."/>
            <person name="Paape T."/>
            <person name="Ng C.H."/>
            <person name="Ang C.C."/>
            <person name="Tnah L.H."/>
            <person name="Lee C.T."/>
            <person name="Nishiyama T."/>
            <person name="Sese J."/>
            <person name="O'Brien M.J."/>
            <person name="Copetti D."/>
            <person name="Mohd Noor M.I."/>
            <person name="Ong R.C."/>
            <person name="Putra M."/>
            <person name="Sireger I.Z."/>
            <person name="Indrioko S."/>
            <person name="Kosugi Y."/>
            <person name="Izuno A."/>
            <person name="Isagi Y."/>
            <person name="Lee S.L."/>
            <person name="Shimizu K.K."/>
        </authorList>
    </citation>
    <scope>NUCLEOTIDE SEQUENCE [LARGE SCALE GENOMIC DNA]</scope>
    <source>
        <strain evidence="11">214</strain>
    </source>
</reference>
<comment type="cofactor">
    <cofactor evidence="2">
        <name>Zn(2+)</name>
        <dbReference type="ChEBI" id="CHEBI:29105"/>
    </cofactor>
</comment>
<dbReference type="Gene3D" id="3.60.15.10">
    <property type="entry name" value="Ribonuclease Z/Hydroxyacylglutathione hydrolase-like"/>
    <property type="match status" value="1"/>
</dbReference>
<dbReference type="FunFam" id="3.60.15.10:FF:000037">
    <property type="entry name" value="tRNAse Z4"/>
    <property type="match status" value="1"/>
</dbReference>
<evidence type="ECO:0000256" key="9">
    <source>
        <dbReference type="ARBA" id="ARBA00022801"/>
    </source>
</evidence>
<dbReference type="SUPFAM" id="SSF56281">
    <property type="entry name" value="Metallo-hydrolase/oxidoreductase"/>
    <property type="match status" value="1"/>
</dbReference>
<organism evidence="11 12">
    <name type="scientific">Rubroshorea leprosula</name>
    <dbReference type="NCBI Taxonomy" id="152421"/>
    <lineage>
        <taxon>Eukaryota</taxon>
        <taxon>Viridiplantae</taxon>
        <taxon>Streptophyta</taxon>
        <taxon>Embryophyta</taxon>
        <taxon>Tracheophyta</taxon>
        <taxon>Spermatophyta</taxon>
        <taxon>Magnoliopsida</taxon>
        <taxon>eudicotyledons</taxon>
        <taxon>Gunneridae</taxon>
        <taxon>Pentapetalae</taxon>
        <taxon>rosids</taxon>
        <taxon>malvids</taxon>
        <taxon>Malvales</taxon>
        <taxon>Dipterocarpaceae</taxon>
        <taxon>Rubroshorea</taxon>
    </lineage>
</organism>
<dbReference type="Proteomes" id="UP001054252">
    <property type="component" value="Unassembled WGS sequence"/>
</dbReference>
<keyword evidence="6" id="KW-0540">Nuclease</keyword>
<dbReference type="EC" id="3.1.26.11" evidence="4"/>
<evidence type="ECO:0000313" key="12">
    <source>
        <dbReference type="Proteomes" id="UP001054252"/>
    </source>
</evidence>
<evidence type="ECO:0000256" key="3">
    <source>
        <dbReference type="ARBA" id="ARBA00007823"/>
    </source>
</evidence>
<proteinExistence type="inferred from homology"/>
<dbReference type="PANTHER" id="PTHR12553">
    <property type="entry name" value="ZINC PHOSPHODIESTERASE ELAC PROTEIN 2"/>
    <property type="match status" value="1"/>
</dbReference>
<evidence type="ECO:0000256" key="2">
    <source>
        <dbReference type="ARBA" id="ARBA00001947"/>
    </source>
</evidence>
<keyword evidence="7" id="KW-0479">Metal-binding</keyword>
<dbReference type="EMBL" id="BPVZ01000074">
    <property type="protein sequence ID" value="GKV27121.1"/>
    <property type="molecule type" value="Genomic_DNA"/>
</dbReference>
<keyword evidence="10" id="KW-0862">Zinc</keyword>
<dbReference type="Pfam" id="PF23023">
    <property type="entry name" value="Anti-Pycsar_Apyc1"/>
    <property type="match status" value="1"/>
</dbReference>
<sequence>MPAVLLRPHAQLGLDRSQIPSLAIHSQIIDELLAEVSEIVDPANHVKQLWHELKEEKELNPVKDNKHVIKEPWLDENTLPSCLEKMRRDDLEIVLLGTGSSQPSKYWNVSSIYINFFSKGSLLFDCGEGTLGQLKRRYGIDSANDTVRNLKSVWISHIHADHHTDLPRVLALRCDLLRGVPHEPLLVIGPRQLKGFLDAYRRLEDLDMQFLDCRSTTEASWNASDHEFESNKDQSASGSALSLHINNKRLQDNNGSFFARGSQMQSFWQRPGSPIDNSAAYPILERLKKMLLESGLEALISFPVVHCPQAYGIALKAAERVNSIEKVIPGWKIGYSGDTRPFAELREACRGATVLIHEATFEDGLVEEAIAKNHSTTKEAIEMGNSAGAYRIILTHFSQRDPKIPILTIHTCIAFDMMSINIADLPLLPKVLTYLKLLFRGHFCNFSF</sequence>
<dbReference type="AlphaFoldDB" id="A0AAV5KRE3"/>
<evidence type="ECO:0000256" key="5">
    <source>
        <dbReference type="ARBA" id="ARBA00022694"/>
    </source>
</evidence>
<evidence type="ECO:0000313" key="11">
    <source>
        <dbReference type="EMBL" id="GKV27121.1"/>
    </source>
</evidence>
<dbReference type="GO" id="GO:0005739">
    <property type="term" value="C:mitochondrion"/>
    <property type="evidence" value="ECO:0007669"/>
    <property type="project" value="TreeGrafter"/>
</dbReference>
<name>A0AAV5KRE3_9ROSI</name>
<evidence type="ECO:0000256" key="6">
    <source>
        <dbReference type="ARBA" id="ARBA00022722"/>
    </source>
</evidence>
<dbReference type="PANTHER" id="PTHR12553:SF49">
    <property type="entry name" value="ZINC PHOSPHODIESTERASE ELAC PROTEIN 2"/>
    <property type="match status" value="1"/>
</dbReference>
<dbReference type="InterPro" id="IPR036866">
    <property type="entry name" value="RibonucZ/Hydroxyglut_hydro"/>
</dbReference>
<keyword evidence="9" id="KW-0378">Hydrolase</keyword>
<evidence type="ECO:0000256" key="8">
    <source>
        <dbReference type="ARBA" id="ARBA00022759"/>
    </source>
</evidence>